<gene>
    <name evidence="1" type="ORF">AVDCRST_MAG67-1846</name>
</gene>
<accession>A0A6J4SNU6</accession>
<organism evidence="1">
    <name type="scientific">uncultured Solirubrobacteraceae bacterium</name>
    <dbReference type="NCBI Taxonomy" id="1162706"/>
    <lineage>
        <taxon>Bacteria</taxon>
        <taxon>Bacillati</taxon>
        <taxon>Actinomycetota</taxon>
        <taxon>Thermoleophilia</taxon>
        <taxon>Solirubrobacterales</taxon>
        <taxon>Solirubrobacteraceae</taxon>
        <taxon>environmental samples</taxon>
    </lineage>
</organism>
<reference evidence="1" key="1">
    <citation type="submission" date="2020-02" db="EMBL/GenBank/DDBJ databases">
        <authorList>
            <person name="Meier V. D."/>
        </authorList>
    </citation>
    <scope>NUCLEOTIDE SEQUENCE</scope>
    <source>
        <strain evidence="1">AVDCRST_MAG67</strain>
    </source>
</reference>
<sequence length="44" mass="4836">MSNDMVKRLVWSGLLAGIGAMASIATTRLAAVIWRRMYGEDPPE</sequence>
<protein>
    <submittedName>
        <fullName evidence="1">Uncharacterized protein</fullName>
    </submittedName>
</protein>
<dbReference type="AlphaFoldDB" id="A0A6J4SNU6"/>
<name>A0A6J4SNU6_9ACTN</name>
<proteinExistence type="predicted"/>
<dbReference type="EMBL" id="CADCVQ010000078">
    <property type="protein sequence ID" value="CAA9499573.1"/>
    <property type="molecule type" value="Genomic_DNA"/>
</dbReference>
<evidence type="ECO:0000313" key="1">
    <source>
        <dbReference type="EMBL" id="CAA9499573.1"/>
    </source>
</evidence>